<dbReference type="EMBL" id="JAEKNR010000196">
    <property type="protein sequence ID" value="MBJ7600245.1"/>
    <property type="molecule type" value="Genomic_DNA"/>
</dbReference>
<sequence>MIEGTLVEQRRALYWHRRRQERMTPRKLLRESDELMFWLEECLVQRLRIVPGWLMPRLVTLLAHADAGLPREMGSERRPEQVLEYMYRAQELLMEQSVRSRQPAPIIPLFR</sequence>
<evidence type="ECO:0000313" key="1">
    <source>
        <dbReference type="EMBL" id="MBJ7600245.1"/>
    </source>
</evidence>
<dbReference type="Proteomes" id="UP000612893">
    <property type="component" value="Unassembled WGS sequence"/>
</dbReference>
<comment type="caution">
    <text evidence="1">The sequence shown here is derived from an EMBL/GenBank/DDBJ whole genome shotgun (WGS) entry which is preliminary data.</text>
</comment>
<keyword evidence="2" id="KW-1185">Reference proteome</keyword>
<gene>
    <name evidence="1" type="ORF">JF922_19500</name>
</gene>
<organism evidence="1 2">
    <name type="scientific">Candidatus Nephthysia bennettiae</name>
    <dbReference type="NCBI Taxonomy" id="3127016"/>
    <lineage>
        <taxon>Bacteria</taxon>
        <taxon>Bacillati</taxon>
        <taxon>Candidatus Dormiibacterota</taxon>
        <taxon>Candidatus Dormibacteria</taxon>
        <taxon>Candidatus Dormibacterales</taxon>
        <taxon>Candidatus Dormibacteraceae</taxon>
        <taxon>Candidatus Nephthysia</taxon>
    </lineage>
</organism>
<name>A0A934N4G2_9BACT</name>
<reference evidence="1" key="1">
    <citation type="submission" date="2020-10" db="EMBL/GenBank/DDBJ databases">
        <title>Ca. Dormibacterota MAGs.</title>
        <authorList>
            <person name="Montgomery K."/>
        </authorList>
    </citation>
    <scope>NUCLEOTIDE SEQUENCE [LARGE SCALE GENOMIC DNA]</scope>
    <source>
        <strain evidence="1">SC8812_S17_10</strain>
    </source>
</reference>
<dbReference type="RefSeq" id="WP_338204003.1">
    <property type="nucleotide sequence ID" value="NZ_JAEKNR010000196.1"/>
</dbReference>
<evidence type="ECO:0000313" key="2">
    <source>
        <dbReference type="Proteomes" id="UP000612893"/>
    </source>
</evidence>
<evidence type="ECO:0008006" key="3">
    <source>
        <dbReference type="Google" id="ProtNLM"/>
    </source>
</evidence>
<proteinExistence type="predicted"/>
<dbReference type="AlphaFoldDB" id="A0A934N4G2"/>
<protein>
    <recommendedName>
        <fullName evidence="3">Transposase</fullName>
    </recommendedName>
</protein>
<accession>A0A934N4G2</accession>